<organism evidence="3">
    <name type="scientific">Gaeumannomyces tritici (strain R3-111a-1)</name>
    <name type="common">Wheat and barley take-all root rot fungus</name>
    <name type="synonym">Gaeumannomyces graminis var. tritici</name>
    <dbReference type="NCBI Taxonomy" id="644352"/>
    <lineage>
        <taxon>Eukaryota</taxon>
        <taxon>Fungi</taxon>
        <taxon>Dikarya</taxon>
        <taxon>Ascomycota</taxon>
        <taxon>Pezizomycotina</taxon>
        <taxon>Sordariomycetes</taxon>
        <taxon>Sordariomycetidae</taxon>
        <taxon>Magnaporthales</taxon>
        <taxon>Magnaporthaceae</taxon>
        <taxon>Gaeumannomyces</taxon>
    </lineage>
</organism>
<dbReference type="AlphaFoldDB" id="J3NTC5"/>
<feature type="region of interest" description="Disordered" evidence="2">
    <location>
        <begin position="28"/>
        <end position="99"/>
    </location>
</feature>
<reference evidence="4" key="4">
    <citation type="journal article" date="2015" name="G3 (Bethesda)">
        <title>Genome sequences of three phytopathogenic species of the Magnaporthaceae family of fungi.</title>
        <authorList>
            <person name="Okagaki L.H."/>
            <person name="Nunes C.C."/>
            <person name="Sailsbery J."/>
            <person name="Clay B."/>
            <person name="Brown D."/>
            <person name="John T."/>
            <person name="Oh Y."/>
            <person name="Young N."/>
            <person name="Fitzgerald M."/>
            <person name="Haas B.J."/>
            <person name="Zeng Q."/>
            <person name="Young S."/>
            <person name="Adiconis X."/>
            <person name="Fan L."/>
            <person name="Levin J.Z."/>
            <person name="Mitchell T.K."/>
            <person name="Okubara P.A."/>
            <person name="Farman M.L."/>
            <person name="Kohn L.M."/>
            <person name="Birren B."/>
            <person name="Ma L.-J."/>
            <person name="Dean R.A."/>
        </authorList>
    </citation>
    <scope>NUCLEOTIDE SEQUENCE</scope>
    <source>
        <strain evidence="4">R3-111a-1</strain>
    </source>
</reference>
<accession>J3NTC5</accession>
<dbReference type="Proteomes" id="UP000006039">
    <property type="component" value="Unassembled WGS sequence"/>
</dbReference>
<evidence type="ECO:0000313" key="4">
    <source>
        <dbReference type="EnsemblFungi" id="EJT79440"/>
    </source>
</evidence>
<dbReference type="STRING" id="644352.J3NTC5"/>
<keyword evidence="5" id="KW-1185">Reference proteome</keyword>
<evidence type="ECO:0000313" key="3">
    <source>
        <dbReference type="EMBL" id="EJT79440.1"/>
    </source>
</evidence>
<proteinExistence type="predicted"/>
<dbReference type="OrthoDB" id="66964at2759"/>
<evidence type="ECO:0000313" key="5">
    <source>
        <dbReference type="Proteomes" id="UP000006039"/>
    </source>
</evidence>
<dbReference type="RefSeq" id="XP_009220585.1">
    <property type="nucleotide sequence ID" value="XM_009222321.1"/>
</dbReference>
<dbReference type="EMBL" id="GL385396">
    <property type="protein sequence ID" value="EJT79440.1"/>
    <property type="molecule type" value="Genomic_DNA"/>
</dbReference>
<dbReference type="HOGENOM" id="CLU_054584_0_0_1"/>
<feature type="compositionally biased region" description="Pro residues" evidence="2">
    <location>
        <begin position="71"/>
        <end position="97"/>
    </location>
</feature>
<evidence type="ECO:0000256" key="1">
    <source>
        <dbReference type="SAM" id="Coils"/>
    </source>
</evidence>
<dbReference type="VEuPathDB" id="FungiDB:GGTG_04524"/>
<dbReference type="GeneID" id="20344982"/>
<reference evidence="3" key="2">
    <citation type="submission" date="2010-07" db="EMBL/GenBank/DDBJ databases">
        <authorList>
            <consortium name="The Broad Institute Genome Sequencing Platform"/>
            <consortium name="Broad Institute Genome Sequencing Center for Infectious Disease"/>
            <person name="Ma L.-J."/>
            <person name="Dead R."/>
            <person name="Young S."/>
            <person name="Zeng Q."/>
            <person name="Koehrsen M."/>
            <person name="Alvarado L."/>
            <person name="Berlin A."/>
            <person name="Chapman S.B."/>
            <person name="Chen Z."/>
            <person name="Freedman E."/>
            <person name="Gellesch M."/>
            <person name="Goldberg J."/>
            <person name="Griggs A."/>
            <person name="Gujja S."/>
            <person name="Heilman E.R."/>
            <person name="Heiman D."/>
            <person name="Hepburn T."/>
            <person name="Howarth C."/>
            <person name="Jen D."/>
            <person name="Larson L."/>
            <person name="Mehta T."/>
            <person name="Neiman D."/>
            <person name="Pearson M."/>
            <person name="Roberts A."/>
            <person name="Saif S."/>
            <person name="Shea T."/>
            <person name="Shenoy N."/>
            <person name="Sisk P."/>
            <person name="Stolte C."/>
            <person name="Sykes S."/>
            <person name="Walk T."/>
            <person name="White J."/>
            <person name="Yandava C."/>
            <person name="Haas B."/>
            <person name="Nusbaum C."/>
            <person name="Birren B."/>
        </authorList>
    </citation>
    <scope>NUCLEOTIDE SEQUENCE</scope>
    <source>
        <strain evidence="3">R3-111a-1</strain>
    </source>
</reference>
<feature type="region of interest" description="Disordered" evidence="2">
    <location>
        <begin position="235"/>
        <end position="255"/>
    </location>
</feature>
<name>J3NTC5_GAET3</name>
<sequence length="284" mass="30597">MLPPIDDAVLQSNPEFATLYNTLTTAVLNDDGSTMNDPSSKERDATREEDGNKHIIRSPLIQPIQHEHRPAPPAPHRPPPPPPTPRLPPDRPGPPTPLDAATLDLLLTSPPLSDLPALLPHLWPLLSASLQTSALSLARHAHPSTNPSYLHRHLPTLGPSIASSTAALSASKRDLTRARLDAAAAVADLQADVYSPDASAALAAYAAHLRDSRVRLAEGCRSRLAELAEYGVVVPEEGDDGGGGGDEQNVSAKERTMREMARVFGEMEREMEDIQRDLERLGRA</sequence>
<dbReference type="EnsemblFungi" id="EJT79440">
    <property type="protein sequence ID" value="EJT79440"/>
    <property type="gene ID" value="GGTG_04524"/>
</dbReference>
<keyword evidence="1" id="KW-0175">Coiled coil</keyword>
<feature type="compositionally biased region" description="Basic and acidic residues" evidence="2">
    <location>
        <begin position="39"/>
        <end position="53"/>
    </location>
</feature>
<dbReference type="eggNOG" id="ENOG502S7PS">
    <property type="taxonomic scope" value="Eukaryota"/>
</dbReference>
<protein>
    <submittedName>
        <fullName evidence="3 4">Uncharacterized protein</fullName>
    </submittedName>
</protein>
<evidence type="ECO:0000256" key="2">
    <source>
        <dbReference type="SAM" id="MobiDB-lite"/>
    </source>
</evidence>
<feature type="compositionally biased region" description="Polar residues" evidence="2">
    <location>
        <begin position="28"/>
        <end position="38"/>
    </location>
</feature>
<reference evidence="5" key="1">
    <citation type="submission" date="2010-07" db="EMBL/GenBank/DDBJ databases">
        <title>The genome sequence of Gaeumannomyces graminis var. tritici strain R3-111a-1.</title>
        <authorList>
            <consortium name="The Broad Institute Genome Sequencing Platform"/>
            <person name="Ma L.-J."/>
            <person name="Dead R."/>
            <person name="Young S."/>
            <person name="Zeng Q."/>
            <person name="Koehrsen M."/>
            <person name="Alvarado L."/>
            <person name="Berlin A."/>
            <person name="Chapman S.B."/>
            <person name="Chen Z."/>
            <person name="Freedman E."/>
            <person name="Gellesch M."/>
            <person name="Goldberg J."/>
            <person name="Griggs A."/>
            <person name="Gujja S."/>
            <person name="Heilman E.R."/>
            <person name="Heiman D."/>
            <person name="Hepburn T."/>
            <person name="Howarth C."/>
            <person name="Jen D."/>
            <person name="Larson L."/>
            <person name="Mehta T."/>
            <person name="Neiman D."/>
            <person name="Pearson M."/>
            <person name="Roberts A."/>
            <person name="Saif S."/>
            <person name="Shea T."/>
            <person name="Shenoy N."/>
            <person name="Sisk P."/>
            <person name="Stolte C."/>
            <person name="Sykes S."/>
            <person name="Walk T."/>
            <person name="White J."/>
            <person name="Yandava C."/>
            <person name="Haas B."/>
            <person name="Nusbaum C."/>
            <person name="Birren B."/>
        </authorList>
    </citation>
    <scope>NUCLEOTIDE SEQUENCE [LARGE SCALE GENOMIC DNA]</scope>
    <source>
        <strain evidence="5">R3-111a-1</strain>
    </source>
</reference>
<feature type="coiled-coil region" evidence="1">
    <location>
        <begin position="257"/>
        <end position="284"/>
    </location>
</feature>
<gene>
    <name evidence="4" type="primary">20344982</name>
    <name evidence="3" type="ORF">GGTG_04524</name>
</gene>
<reference evidence="4" key="5">
    <citation type="submission" date="2018-04" db="UniProtKB">
        <authorList>
            <consortium name="EnsemblFungi"/>
        </authorList>
    </citation>
    <scope>IDENTIFICATION</scope>
    <source>
        <strain evidence="4">R3-111a-1</strain>
    </source>
</reference>
<reference evidence="3" key="3">
    <citation type="submission" date="2010-09" db="EMBL/GenBank/DDBJ databases">
        <title>Annotation of Gaeumannomyces graminis var. tritici R3-111a-1.</title>
        <authorList>
            <consortium name="The Broad Institute Genome Sequencing Platform"/>
            <person name="Ma L.-J."/>
            <person name="Dead R."/>
            <person name="Young S.K."/>
            <person name="Zeng Q."/>
            <person name="Gargeya S."/>
            <person name="Fitzgerald M."/>
            <person name="Haas B."/>
            <person name="Abouelleil A."/>
            <person name="Alvarado L."/>
            <person name="Arachchi H.M."/>
            <person name="Berlin A."/>
            <person name="Brown A."/>
            <person name="Chapman S.B."/>
            <person name="Chen Z."/>
            <person name="Dunbar C."/>
            <person name="Freedman E."/>
            <person name="Gearin G."/>
            <person name="Gellesch M."/>
            <person name="Goldberg J."/>
            <person name="Griggs A."/>
            <person name="Gujja S."/>
            <person name="Heiman D."/>
            <person name="Howarth C."/>
            <person name="Larson L."/>
            <person name="Lui A."/>
            <person name="MacDonald P.J.P."/>
            <person name="Mehta T."/>
            <person name="Montmayeur A."/>
            <person name="Murphy C."/>
            <person name="Neiman D."/>
            <person name="Pearson M."/>
            <person name="Priest M."/>
            <person name="Roberts A."/>
            <person name="Saif S."/>
            <person name="Shea T."/>
            <person name="Shenoy N."/>
            <person name="Sisk P."/>
            <person name="Stolte C."/>
            <person name="Sykes S."/>
            <person name="Yandava C."/>
            <person name="Wortman J."/>
            <person name="Nusbaum C."/>
            <person name="Birren B."/>
        </authorList>
    </citation>
    <scope>NUCLEOTIDE SEQUENCE</scope>
    <source>
        <strain evidence="3">R3-111a-1</strain>
    </source>
</reference>